<dbReference type="InterPro" id="IPR021147">
    <property type="entry name" value="DUF697"/>
</dbReference>
<dbReference type="PANTHER" id="PTHR39342:SF1">
    <property type="entry name" value="UPF0283 MEMBRANE PROTEIN YCJF"/>
    <property type="match status" value="1"/>
</dbReference>
<comment type="caution">
    <text evidence="9">The sequence shown here is derived from an EMBL/GenBank/DDBJ whole genome shotgun (WGS) entry which is preliminary data.</text>
</comment>
<feature type="transmembrane region" description="Helical" evidence="8">
    <location>
        <begin position="64"/>
        <end position="82"/>
    </location>
</feature>
<dbReference type="InterPro" id="IPR006507">
    <property type="entry name" value="UPF0283"/>
</dbReference>
<keyword evidence="7 8" id="KW-0472">Membrane</keyword>
<reference evidence="9 10" key="1">
    <citation type="journal article" date="2013" name="ISME J.">
        <title>Comparative genomics of pathogenic lineages of Vibrio nigripulchritudo identifies virulence-associated traits.</title>
        <authorList>
            <person name="Goudenege D."/>
            <person name="Labreuche Y."/>
            <person name="Krin E."/>
            <person name="Ansquer D."/>
            <person name="Mangenot S."/>
            <person name="Calteau A."/>
            <person name="Medigue C."/>
            <person name="Mazel D."/>
            <person name="Polz M.F."/>
            <person name="Le Roux F."/>
        </authorList>
    </citation>
    <scope>NUCLEOTIDE SEQUENCE [LARGE SCALE GENOMIC DNA]</scope>
    <source>
        <strain evidence="9 10">SOn1</strain>
    </source>
</reference>
<dbReference type="PANTHER" id="PTHR39342">
    <property type="entry name" value="UPF0283 MEMBRANE PROTEIN YCJF"/>
    <property type="match status" value="1"/>
</dbReference>
<evidence type="ECO:0000256" key="3">
    <source>
        <dbReference type="ARBA" id="ARBA00022475"/>
    </source>
</evidence>
<keyword evidence="6 8" id="KW-1133">Transmembrane helix</keyword>
<evidence type="ECO:0000256" key="4">
    <source>
        <dbReference type="ARBA" id="ARBA00022519"/>
    </source>
</evidence>
<protein>
    <submittedName>
        <fullName evidence="9">Uncharacterized protein</fullName>
    </submittedName>
</protein>
<accession>A0AAV2VVB2</accession>
<comment type="subcellular location">
    <subcellularLocation>
        <location evidence="1">Cell inner membrane</location>
        <topology evidence="1">Multi-pass membrane protein</topology>
    </subcellularLocation>
</comment>
<dbReference type="GO" id="GO:0005886">
    <property type="term" value="C:plasma membrane"/>
    <property type="evidence" value="ECO:0007669"/>
    <property type="project" value="UniProtKB-SubCell"/>
</dbReference>
<evidence type="ECO:0000313" key="9">
    <source>
        <dbReference type="EMBL" id="CCO48560.1"/>
    </source>
</evidence>
<keyword evidence="5 8" id="KW-0812">Transmembrane</keyword>
<evidence type="ECO:0000256" key="8">
    <source>
        <dbReference type="SAM" id="Phobius"/>
    </source>
</evidence>
<keyword evidence="3" id="KW-1003">Cell membrane</keyword>
<evidence type="ECO:0000256" key="5">
    <source>
        <dbReference type="ARBA" id="ARBA00022692"/>
    </source>
</evidence>
<organism evidence="9 10">
    <name type="scientific">Vibrio nigripulchritudo SOn1</name>
    <dbReference type="NCBI Taxonomy" id="1238450"/>
    <lineage>
        <taxon>Bacteria</taxon>
        <taxon>Pseudomonadati</taxon>
        <taxon>Pseudomonadota</taxon>
        <taxon>Gammaproteobacteria</taxon>
        <taxon>Vibrionales</taxon>
        <taxon>Vibrionaceae</taxon>
        <taxon>Vibrio</taxon>
    </lineage>
</organism>
<feature type="transmembrane region" description="Helical" evidence="8">
    <location>
        <begin position="94"/>
        <end position="115"/>
    </location>
</feature>
<evidence type="ECO:0000256" key="7">
    <source>
        <dbReference type="ARBA" id="ARBA00023136"/>
    </source>
</evidence>
<evidence type="ECO:0000256" key="2">
    <source>
        <dbReference type="ARBA" id="ARBA00008255"/>
    </source>
</evidence>
<name>A0AAV2VVB2_9VIBR</name>
<evidence type="ECO:0000313" key="10">
    <source>
        <dbReference type="Proteomes" id="UP000018211"/>
    </source>
</evidence>
<proteinExistence type="inferred from homology"/>
<dbReference type="RefSeq" id="WP_022613007.1">
    <property type="nucleotide sequence ID" value="NZ_LK391965.1"/>
</dbReference>
<gene>
    <name evidence="9" type="ORF">VIBNISOn1_560096</name>
</gene>
<sequence>MNEFKQKKVFSDSIDNPEERQAQELNAHIQFNEQETFMPAEIEQDSDAVPELDAAIKPSTKRRWGLTGLLAGFTGLVGWQTVDTFVTAIQSGDWLSFGWATFVAAIAAFGVGAIGKELWRLRKLRNQFSTQEEAKALYDADQIGKAKPFCMNVAKQAGISEMSPTYDRWVNAINANHSDQEVLQMYDSIVLKDLDAKGKALITKSAGESALLVAVSPLATADMLLVAWRNYKLIDDLAKLYGVELGYWSRIRLLKLVLVNMAAAGATELVADASMDLLSMDLAGKVSTRAAQGIGVGLLTARLGIRAMSLLRPVAWRPESQIKLGEVRKGIVSRISKSLS</sequence>
<dbReference type="EMBL" id="CAOF01000149">
    <property type="protein sequence ID" value="CCO48560.1"/>
    <property type="molecule type" value="Genomic_DNA"/>
</dbReference>
<evidence type="ECO:0000256" key="6">
    <source>
        <dbReference type="ARBA" id="ARBA00022989"/>
    </source>
</evidence>
<dbReference type="NCBIfam" id="TIGR01620">
    <property type="entry name" value="hyp_HI0043"/>
    <property type="match status" value="1"/>
</dbReference>
<dbReference type="Pfam" id="PF05128">
    <property type="entry name" value="DUF697"/>
    <property type="match status" value="1"/>
</dbReference>
<dbReference type="AlphaFoldDB" id="A0AAV2VVB2"/>
<keyword evidence="4" id="KW-0997">Cell inner membrane</keyword>
<dbReference type="Proteomes" id="UP000018211">
    <property type="component" value="Unassembled WGS sequence"/>
</dbReference>
<evidence type="ECO:0000256" key="1">
    <source>
        <dbReference type="ARBA" id="ARBA00004429"/>
    </source>
</evidence>
<comment type="similarity">
    <text evidence="2">Belongs to the UPF0283 family.</text>
</comment>